<dbReference type="Proteomes" id="UP001501822">
    <property type="component" value="Unassembled WGS sequence"/>
</dbReference>
<keyword evidence="1" id="KW-1133">Transmembrane helix</keyword>
<proteinExistence type="predicted"/>
<name>A0ABN0WLY5_9ACTN</name>
<evidence type="ECO:0000313" key="2">
    <source>
        <dbReference type="EMBL" id="GAA0341551.1"/>
    </source>
</evidence>
<protein>
    <submittedName>
        <fullName evidence="2">Uncharacterized protein</fullName>
    </submittedName>
</protein>
<gene>
    <name evidence="2" type="ORF">GCM10010151_33870</name>
</gene>
<comment type="caution">
    <text evidence="2">The sequence shown here is derived from an EMBL/GenBank/DDBJ whole genome shotgun (WGS) entry which is preliminary data.</text>
</comment>
<keyword evidence="3" id="KW-1185">Reference proteome</keyword>
<evidence type="ECO:0000256" key="1">
    <source>
        <dbReference type="SAM" id="Phobius"/>
    </source>
</evidence>
<sequence>MGLAFGIGLALVIDEAALLIELKDVYWNRASGISAAIAIILIGVAGSILALTRAPHTEATAR</sequence>
<organism evidence="2 3">
    <name type="scientific">Actinoallomurus spadix</name>
    <dbReference type="NCBI Taxonomy" id="79912"/>
    <lineage>
        <taxon>Bacteria</taxon>
        <taxon>Bacillati</taxon>
        <taxon>Actinomycetota</taxon>
        <taxon>Actinomycetes</taxon>
        <taxon>Streptosporangiales</taxon>
        <taxon>Thermomonosporaceae</taxon>
        <taxon>Actinoallomurus</taxon>
    </lineage>
</organism>
<keyword evidence="1" id="KW-0812">Transmembrane</keyword>
<evidence type="ECO:0000313" key="3">
    <source>
        <dbReference type="Proteomes" id="UP001501822"/>
    </source>
</evidence>
<dbReference type="EMBL" id="BAAABM010000029">
    <property type="protein sequence ID" value="GAA0341551.1"/>
    <property type="molecule type" value="Genomic_DNA"/>
</dbReference>
<feature type="transmembrane region" description="Helical" evidence="1">
    <location>
        <begin position="32"/>
        <end position="52"/>
    </location>
</feature>
<reference evidence="2 3" key="1">
    <citation type="journal article" date="2019" name="Int. J. Syst. Evol. Microbiol.">
        <title>The Global Catalogue of Microorganisms (GCM) 10K type strain sequencing project: providing services to taxonomists for standard genome sequencing and annotation.</title>
        <authorList>
            <consortium name="The Broad Institute Genomics Platform"/>
            <consortium name="The Broad Institute Genome Sequencing Center for Infectious Disease"/>
            <person name="Wu L."/>
            <person name="Ma J."/>
        </authorList>
    </citation>
    <scope>NUCLEOTIDE SEQUENCE [LARGE SCALE GENOMIC DNA]</scope>
    <source>
        <strain evidence="2 3">JCM 3146</strain>
    </source>
</reference>
<keyword evidence="1" id="KW-0472">Membrane</keyword>
<accession>A0ABN0WLY5</accession>